<dbReference type="Pfam" id="PF04883">
    <property type="entry name" value="HK97-gp10_like"/>
    <property type="match status" value="1"/>
</dbReference>
<dbReference type="EMBL" id="CACRTU010000024">
    <property type="protein sequence ID" value="VYU51328.1"/>
    <property type="molecule type" value="Genomic_DNA"/>
</dbReference>
<dbReference type="InterPro" id="IPR010064">
    <property type="entry name" value="HK97-gp10_tail"/>
</dbReference>
<gene>
    <name evidence="1" type="ORF">CBLFYP62_02578</name>
</gene>
<name>A0A6N3FGH5_CLOBU</name>
<dbReference type="AlphaFoldDB" id="A0A6N3FGH5"/>
<reference evidence="1" key="1">
    <citation type="submission" date="2019-11" db="EMBL/GenBank/DDBJ databases">
        <authorList>
            <person name="Feng L."/>
        </authorList>
    </citation>
    <scope>NUCLEOTIDE SEQUENCE</scope>
    <source>
        <strain evidence="1">CButyricumLFYP62</strain>
    </source>
</reference>
<organism evidence="1">
    <name type="scientific">Clostridium butyricum</name>
    <dbReference type="NCBI Taxonomy" id="1492"/>
    <lineage>
        <taxon>Bacteria</taxon>
        <taxon>Bacillati</taxon>
        <taxon>Bacillota</taxon>
        <taxon>Clostridia</taxon>
        <taxon>Eubacteriales</taxon>
        <taxon>Clostridiaceae</taxon>
        <taxon>Clostridium</taxon>
    </lineage>
</organism>
<evidence type="ECO:0000313" key="1">
    <source>
        <dbReference type="EMBL" id="VYU51328.1"/>
    </source>
</evidence>
<protein>
    <submittedName>
        <fullName evidence="1">Uncharacterized protein</fullName>
    </submittedName>
</protein>
<dbReference type="RefSeq" id="WP_057087488.1">
    <property type="nucleotide sequence ID" value="NZ_CACRTU010000024.1"/>
</dbReference>
<accession>A0A6N3FGH5</accession>
<proteinExistence type="predicted"/>
<sequence length="129" mass="14516">MDFNVNIDELINECKQACIDTLEDTATIAVGEIQGITPVKNGTLRRSMTHGDVDEKNLTVDVGSSLQYAKWVEEGYTQKAGQYVPVLGKKLTGKHIDGRWMIRDGMTLAEAQMENILKQKLEERFNKND</sequence>